<name>A0A518JMJ2_9BACT</name>
<accession>A0A518JMJ2</accession>
<feature type="region of interest" description="Disordered" evidence="1">
    <location>
        <begin position="1"/>
        <end position="39"/>
    </location>
</feature>
<dbReference type="Proteomes" id="UP000315082">
    <property type="component" value="Chromosome"/>
</dbReference>
<sequence>MHRARPSFTRPAELGGSGNERLASFPGEGHSAGLNAVDLPCNSPPRTSLRWFDPPLQAALGEGEVINLATPSLTRPAELGGSDNERLASFPGRAGPLD</sequence>
<evidence type="ECO:0000256" key="1">
    <source>
        <dbReference type="SAM" id="MobiDB-lite"/>
    </source>
</evidence>
<feature type="region of interest" description="Disordered" evidence="1">
    <location>
        <begin position="74"/>
        <end position="98"/>
    </location>
</feature>
<evidence type="ECO:0000313" key="3">
    <source>
        <dbReference type="Proteomes" id="UP000315082"/>
    </source>
</evidence>
<dbReference type="AlphaFoldDB" id="A0A518JMJ2"/>
<gene>
    <name evidence="2" type="ORF">Poly24_04400</name>
</gene>
<protein>
    <submittedName>
        <fullName evidence="2">Uncharacterized protein</fullName>
    </submittedName>
</protein>
<proteinExistence type="predicted"/>
<organism evidence="2 3">
    <name type="scientific">Rosistilla carotiformis</name>
    <dbReference type="NCBI Taxonomy" id="2528017"/>
    <lineage>
        <taxon>Bacteria</taxon>
        <taxon>Pseudomonadati</taxon>
        <taxon>Planctomycetota</taxon>
        <taxon>Planctomycetia</taxon>
        <taxon>Pirellulales</taxon>
        <taxon>Pirellulaceae</taxon>
        <taxon>Rosistilla</taxon>
    </lineage>
</organism>
<dbReference type="KEGG" id="rcf:Poly24_04400"/>
<dbReference type="EMBL" id="CP036348">
    <property type="protein sequence ID" value="QDV66752.1"/>
    <property type="molecule type" value="Genomic_DNA"/>
</dbReference>
<keyword evidence="3" id="KW-1185">Reference proteome</keyword>
<reference evidence="2 3" key="1">
    <citation type="submission" date="2019-02" db="EMBL/GenBank/DDBJ databases">
        <title>Deep-cultivation of Planctomycetes and their phenomic and genomic characterization uncovers novel biology.</title>
        <authorList>
            <person name="Wiegand S."/>
            <person name="Jogler M."/>
            <person name="Boedeker C."/>
            <person name="Pinto D."/>
            <person name="Vollmers J."/>
            <person name="Rivas-Marin E."/>
            <person name="Kohn T."/>
            <person name="Peeters S.H."/>
            <person name="Heuer A."/>
            <person name="Rast P."/>
            <person name="Oberbeckmann S."/>
            <person name="Bunk B."/>
            <person name="Jeske O."/>
            <person name="Meyerdierks A."/>
            <person name="Storesund J.E."/>
            <person name="Kallscheuer N."/>
            <person name="Luecker S."/>
            <person name="Lage O.M."/>
            <person name="Pohl T."/>
            <person name="Merkel B.J."/>
            <person name="Hornburger P."/>
            <person name="Mueller R.-W."/>
            <person name="Bruemmer F."/>
            <person name="Labrenz M."/>
            <person name="Spormann A.M."/>
            <person name="Op den Camp H."/>
            <person name="Overmann J."/>
            <person name="Amann R."/>
            <person name="Jetten M.S.M."/>
            <person name="Mascher T."/>
            <person name="Medema M.H."/>
            <person name="Devos D.P."/>
            <person name="Kaster A.-K."/>
            <person name="Ovreas L."/>
            <person name="Rohde M."/>
            <person name="Galperin M.Y."/>
            <person name="Jogler C."/>
        </authorList>
    </citation>
    <scope>NUCLEOTIDE SEQUENCE [LARGE SCALE GENOMIC DNA]</scope>
    <source>
        <strain evidence="2 3">Poly24</strain>
    </source>
</reference>
<evidence type="ECO:0000313" key="2">
    <source>
        <dbReference type="EMBL" id="QDV66752.1"/>
    </source>
</evidence>